<evidence type="ECO:0000313" key="3">
    <source>
        <dbReference type="Proteomes" id="UP000315115"/>
    </source>
</evidence>
<dbReference type="InterPro" id="IPR007899">
    <property type="entry name" value="CHAD_dom"/>
</dbReference>
<sequence length="312" mass="36556">MSVSQKPAFELILHTESDLTFTLPRFFAHEFSYARQLEQGVKAGENLEFNHQYRVTLRRIRSLSQLLKDVLPSFERHLLAHNLRILMKQTNYLRDLDVFVAEKSSYLDKQLECQDALTSIFDHIQHSREIEQKQVSDWLETDCYKKTCVIIENSLRRASAHESLETEIGTLEYANQKISLHAGKVYKLSRKLGAQSSDDDIHKLRIECKKLRYLLDFFTNLYPKKAHNQNIHQLKLMQNRLGDFNDSVTQIEFLSSLKSKYDLGKEGTQTIRSLIKQKKVLRSKQRASALDVLKQFRKRVESVDFLSVYKDK</sequence>
<dbReference type="Gene3D" id="1.40.20.10">
    <property type="entry name" value="CHAD domain"/>
    <property type="match status" value="1"/>
</dbReference>
<dbReference type="Pfam" id="PF05235">
    <property type="entry name" value="CHAD"/>
    <property type="match status" value="1"/>
</dbReference>
<dbReference type="AlphaFoldDB" id="A0A510IAD5"/>
<reference evidence="3" key="1">
    <citation type="submission" date="2019-07" db="EMBL/GenBank/DDBJ databases">
        <title>Complete Genome Sequences of Vibrion rotiferianus strain AM7.</title>
        <authorList>
            <person name="Miyazaki K."/>
            <person name="Wiseschart A."/>
            <person name="Pootanakit K."/>
            <person name="Ishimori K."/>
            <person name="Kitahara K."/>
        </authorList>
    </citation>
    <scope>NUCLEOTIDE SEQUENCE [LARGE SCALE GENOMIC DNA]</scope>
    <source>
        <strain evidence="3">AM7</strain>
    </source>
</reference>
<dbReference type="PANTHER" id="PTHR39339">
    <property type="entry name" value="SLR1444 PROTEIN"/>
    <property type="match status" value="1"/>
</dbReference>
<feature type="domain" description="CHAD" evidence="1">
    <location>
        <begin position="16"/>
        <end position="298"/>
    </location>
</feature>
<accession>A0A510IAD5</accession>
<name>A0A510IAD5_9VIBR</name>
<evidence type="ECO:0000259" key="1">
    <source>
        <dbReference type="PROSITE" id="PS51708"/>
    </source>
</evidence>
<gene>
    <name evidence="2" type="ORF">VroAM7_33880</name>
</gene>
<organism evidence="2 3">
    <name type="scientific">Vibrio rotiferianus</name>
    <dbReference type="NCBI Taxonomy" id="190895"/>
    <lineage>
        <taxon>Bacteria</taxon>
        <taxon>Pseudomonadati</taxon>
        <taxon>Pseudomonadota</taxon>
        <taxon>Gammaproteobacteria</taxon>
        <taxon>Vibrionales</taxon>
        <taxon>Vibrionaceae</taxon>
        <taxon>Vibrio</taxon>
    </lineage>
</organism>
<dbReference type="EMBL" id="AP019799">
    <property type="protein sequence ID" value="BBL90735.1"/>
    <property type="molecule type" value="Genomic_DNA"/>
</dbReference>
<dbReference type="RefSeq" id="WP_138955439.1">
    <property type="nucleotide sequence ID" value="NZ_AP019799.1"/>
</dbReference>
<dbReference type="InterPro" id="IPR038186">
    <property type="entry name" value="CHAD_dom_sf"/>
</dbReference>
<evidence type="ECO:0000313" key="2">
    <source>
        <dbReference type="EMBL" id="BBL90735.1"/>
    </source>
</evidence>
<protein>
    <submittedName>
        <fullName evidence="2">CHAD domain-containing protein</fullName>
    </submittedName>
</protein>
<proteinExistence type="predicted"/>
<dbReference type="SMART" id="SM00880">
    <property type="entry name" value="CHAD"/>
    <property type="match status" value="1"/>
</dbReference>
<dbReference type="Proteomes" id="UP000315115">
    <property type="component" value="Chromosome 2"/>
</dbReference>
<dbReference type="PROSITE" id="PS51708">
    <property type="entry name" value="CHAD"/>
    <property type="match status" value="1"/>
</dbReference>
<dbReference type="PANTHER" id="PTHR39339:SF1">
    <property type="entry name" value="CHAD DOMAIN-CONTAINING PROTEIN"/>
    <property type="match status" value="1"/>
</dbReference>